<feature type="region of interest" description="Disordered" evidence="3">
    <location>
        <begin position="176"/>
        <end position="197"/>
    </location>
</feature>
<evidence type="ECO:0000256" key="3">
    <source>
        <dbReference type="SAM" id="MobiDB-lite"/>
    </source>
</evidence>
<feature type="region of interest" description="Disordered" evidence="3">
    <location>
        <begin position="366"/>
        <end position="397"/>
    </location>
</feature>
<dbReference type="InterPro" id="IPR035979">
    <property type="entry name" value="RBD_domain_sf"/>
</dbReference>
<proteinExistence type="predicted"/>
<dbReference type="Gene3D" id="3.30.70.330">
    <property type="match status" value="1"/>
</dbReference>
<dbReference type="GO" id="GO:0003723">
    <property type="term" value="F:RNA binding"/>
    <property type="evidence" value="ECO:0007669"/>
    <property type="project" value="UniProtKB-UniRule"/>
</dbReference>
<feature type="compositionally biased region" description="Basic and acidic residues" evidence="3">
    <location>
        <begin position="251"/>
        <end position="261"/>
    </location>
</feature>
<dbReference type="Proteomes" id="UP001224775">
    <property type="component" value="Unassembled WGS sequence"/>
</dbReference>
<feature type="region of interest" description="Disordered" evidence="3">
    <location>
        <begin position="247"/>
        <end position="269"/>
    </location>
</feature>
<protein>
    <submittedName>
        <fullName evidence="5">RNA-binding protein</fullName>
    </submittedName>
</protein>
<dbReference type="SMART" id="SM00360">
    <property type="entry name" value="RRM"/>
    <property type="match status" value="1"/>
</dbReference>
<dbReference type="InterPro" id="IPR052462">
    <property type="entry name" value="SLIRP/GR-RBP-like"/>
</dbReference>
<gene>
    <name evidence="5" type="ORF">QTG54_005093</name>
</gene>
<comment type="caution">
    <text evidence="5">The sequence shown here is derived from an EMBL/GenBank/DDBJ whole genome shotgun (WGS) entry which is preliminary data.</text>
</comment>
<dbReference type="EMBL" id="JATAAI010000007">
    <property type="protein sequence ID" value="KAK1744560.1"/>
    <property type="molecule type" value="Genomic_DNA"/>
</dbReference>
<dbReference type="InterPro" id="IPR012677">
    <property type="entry name" value="Nucleotide-bd_a/b_plait_sf"/>
</dbReference>
<dbReference type="PANTHER" id="PTHR48027">
    <property type="entry name" value="HETEROGENEOUS NUCLEAR RIBONUCLEOPROTEIN 87F-RELATED"/>
    <property type="match status" value="1"/>
</dbReference>
<dbReference type="AlphaFoldDB" id="A0AAD8YGC5"/>
<evidence type="ECO:0000313" key="5">
    <source>
        <dbReference type="EMBL" id="KAK1744560.1"/>
    </source>
</evidence>
<accession>A0AAD8YGC5</accession>
<reference evidence="5" key="1">
    <citation type="submission" date="2023-06" db="EMBL/GenBank/DDBJ databases">
        <title>Survivors Of The Sea: Transcriptome response of Skeletonema marinoi to long-term dormancy.</title>
        <authorList>
            <person name="Pinder M.I.M."/>
            <person name="Kourtchenko O."/>
            <person name="Robertson E.K."/>
            <person name="Larsson T."/>
            <person name="Maumus F."/>
            <person name="Osuna-Cruz C.M."/>
            <person name="Vancaester E."/>
            <person name="Stenow R."/>
            <person name="Vandepoele K."/>
            <person name="Ploug H."/>
            <person name="Bruchert V."/>
            <person name="Godhe A."/>
            <person name="Topel M."/>
        </authorList>
    </citation>
    <scope>NUCLEOTIDE SEQUENCE</scope>
    <source>
        <strain evidence="5">R05AC</strain>
    </source>
</reference>
<feature type="domain" description="RRM" evidence="4">
    <location>
        <begin position="290"/>
        <end position="367"/>
    </location>
</feature>
<organism evidence="5 6">
    <name type="scientific">Skeletonema marinoi</name>
    <dbReference type="NCBI Taxonomy" id="267567"/>
    <lineage>
        <taxon>Eukaryota</taxon>
        <taxon>Sar</taxon>
        <taxon>Stramenopiles</taxon>
        <taxon>Ochrophyta</taxon>
        <taxon>Bacillariophyta</taxon>
        <taxon>Coscinodiscophyceae</taxon>
        <taxon>Thalassiosirophycidae</taxon>
        <taxon>Thalassiosirales</taxon>
        <taxon>Skeletonemataceae</taxon>
        <taxon>Skeletonema</taxon>
        <taxon>Skeletonema marinoi-dohrnii complex</taxon>
    </lineage>
</organism>
<dbReference type="SUPFAM" id="SSF54928">
    <property type="entry name" value="RNA-binding domain, RBD"/>
    <property type="match status" value="1"/>
</dbReference>
<dbReference type="PROSITE" id="PS50102">
    <property type="entry name" value="RRM"/>
    <property type="match status" value="1"/>
</dbReference>
<dbReference type="CDD" id="cd00590">
    <property type="entry name" value="RRM_SF"/>
    <property type="match status" value="1"/>
</dbReference>
<evidence type="ECO:0000256" key="2">
    <source>
        <dbReference type="PROSITE-ProRule" id="PRU00176"/>
    </source>
</evidence>
<dbReference type="Pfam" id="PF00076">
    <property type="entry name" value="RRM_1"/>
    <property type="match status" value="1"/>
</dbReference>
<dbReference type="InterPro" id="IPR000504">
    <property type="entry name" value="RRM_dom"/>
</dbReference>
<sequence length="397" mass="43969">MGTVGSMDCERRAKPLKHTIVTSKRNRLKDETGVALLRGYENLNHLMNAKKLVRKQVHELLTEPDVTATNPQIIEERGPPPIIIISLRKCCNTCEMDTTPWNNHHQDAAGSRENGGHYYGSNVPYVDSLSAILASASGLIINQAFQAPIQPTIIVQYARAPSPQPTSVAMMPSSFALGRSEPSASGQPQSYTPGPGHTVDGFMPQANHLQPSVLPPYTQHQPVQETLHYPCVYYPSAQVQLQVPAFSHGSSRREINHHPSPEPDSSPRGCSAEEDCMLIFCDAEPRGKSKELFVRHLPFNMTEEELRGLFSQNGVVTRASIALHPLSGQPCYAFVKFKLQSAADNAIMRLNKFPIRGKLLQVDYAKNKKQSRGRSEEECQTTHRHRQGVRHAASGPF</sequence>
<name>A0AAD8YGC5_9STRA</name>
<keyword evidence="6" id="KW-1185">Reference proteome</keyword>
<evidence type="ECO:0000256" key="1">
    <source>
        <dbReference type="ARBA" id="ARBA00022884"/>
    </source>
</evidence>
<keyword evidence="1 2" id="KW-0694">RNA-binding</keyword>
<evidence type="ECO:0000259" key="4">
    <source>
        <dbReference type="PROSITE" id="PS50102"/>
    </source>
</evidence>
<feature type="compositionally biased region" description="Polar residues" evidence="3">
    <location>
        <begin position="182"/>
        <end position="192"/>
    </location>
</feature>
<evidence type="ECO:0000313" key="6">
    <source>
        <dbReference type="Proteomes" id="UP001224775"/>
    </source>
</evidence>